<dbReference type="PANTHER" id="PTHR43297">
    <property type="entry name" value="OLIGOPEPTIDE TRANSPORT ATP-BINDING PROTEIN APPD"/>
    <property type="match status" value="1"/>
</dbReference>
<dbReference type="OrthoDB" id="18209at2157"/>
<dbReference type="InterPro" id="IPR003439">
    <property type="entry name" value="ABC_transporter-like_ATP-bd"/>
</dbReference>
<dbReference type="InterPro" id="IPR050388">
    <property type="entry name" value="ABC_Ni/Peptide_Import"/>
</dbReference>
<evidence type="ECO:0000256" key="1">
    <source>
        <dbReference type="ARBA" id="ARBA00004202"/>
    </source>
</evidence>
<dbReference type="EC" id="7.2.2.11" evidence="10"/>
<comment type="catalytic activity">
    <reaction evidence="12">
        <text>Ni(2+)(out) + ATP + H2O = Ni(2+)(in) + ADP + phosphate + H(+)</text>
        <dbReference type="Rhea" id="RHEA:15557"/>
        <dbReference type="ChEBI" id="CHEBI:15377"/>
        <dbReference type="ChEBI" id="CHEBI:15378"/>
        <dbReference type="ChEBI" id="CHEBI:30616"/>
        <dbReference type="ChEBI" id="CHEBI:43474"/>
        <dbReference type="ChEBI" id="CHEBI:49786"/>
        <dbReference type="ChEBI" id="CHEBI:456216"/>
        <dbReference type="EC" id="7.2.2.11"/>
    </reaction>
    <physiologicalReaction direction="left-to-right" evidence="12">
        <dbReference type="Rhea" id="RHEA:15558"/>
    </physiologicalReaction>
</comment>
<dbReference type="AlphaFoldDB" id="A0A8G1A2H6"/>
<evidence type="ECO:0000256" key="8">
    <source>
        <dbReference type="ARBA" id="ARBA00023136"/>
    </source>
</evidence>
<dbReference type="GO" id="GO:0005524">
    <property type="term" value="F:ATP binding"/>
    <property type="evidence" value="ECO:0007669"/>
    <property type="project" value="UniProtKB-KW"/>
</dbReference>
<dbReference type="CDD" id="cd03257">
    <property type="entry name" value="ABC_NikE_OppD_transporters"/>
    <property type="match status" value="1"/>
</dbReference>
<dbReference type="SMART" id="SM00382">
    <property type="entry name" value="AAA"/>
    <property type="match status" value="1"/>
</dbReference>
<evidence type="ECO:0000313" key="15">
    <source>
        <dbReference type="Proteomes" id="UP000826709"/>
    </source>
</evidence>
<dbReference type="GO" id="GO:0016887">
    <property type="term" value="F:ATP hydrolysis activity"/>
    <property type="evidence" value="ECO:0007669"/>
    <property type="project" value="InterPro"/>
</dbReference>
<feature type="domain" description="ABC transporter" evidence="13">
    <location>
        <begin position="11"/>
        <end position="256"/>
    </location>
</feature>
<keyword evidence="15" id="KW-1185">Reference proteome</keyword>
<proteinExistence type="predicted"/>
<keyword evidence="2" id="KW-0813">Transport</keyword>
<dbReference type="Pfam" id="PF08352">
    <property type="entry name" value="oligo_HPY"/>
    <property type="match status" value="1"/>
</dbReference>
<name>A0A8G1A2H6_9EURY</name>
<dbReference type="Pfam" id="PF00005">
    <property type="entry name" value="ABC_tran"/>
    <property type="match status" value="1"/>
</dbReference>
<dbReference type="InterPro" id="IPR013563">
    <property type="entry name" value="Oligopep_ABC_C"/>
</dbReference>
<evidence type="ECO:0000256" key="7">
    <source>
        <dbReference type="ARBA" id="ARBA00023065"/>
    </source>
</evidence>
<dbReference type="KEGG" id="mfk:E2N92_07915"/>
<dbReference type="GO" id="GO:0015413">
    <property type="term" value="F:ABC-type nickel transporter activity"/>
    <property type="evidence" value="ECO:0007669"/>
    <property type="project" value="UniProtKB-EC"/>
</dbReference>
<dbReference type="PROSITE" id="PS50893">
    <property type="entry name" value="ABC_TRANSPORTER_2"/>
    <property type="match status" value="1"/>
</dbReference>
<organism evidence="14 15">
    <name type="scientific">Methanofollis formosanus</name>
    <dbReference type="NCBI Taxonomy" id="299308"/>
    <lineage>
        <taxon>Archaea</taxon>
        <taxon>Methanobacteriati</taxon>
        <taxon>Methanobacteriota</taxon>
        <taxon>Stenosarchaea group</taxon>
        <taxon>Methanomicrobia</taxon>
        <taxon>Methanomicrobiales</taxon>
        <taxon>Methanomicrobiaceae</taxon>
        <taxon>Methanofollis</taxon>
    </lineage>
</organism>
<dbReference type="Proteomes" id="UP000826709">
    <property type="component" value="Chromosome"/>
</dbReference>
<sequence length="316" mass="34939">MNGTNGEGLTIHGLKVSFRSGQETVRAVNHIDLTVKNGERLGLIGETGCGKTVLGMAIMRLLEPDTLISGEILYNGTSILEAGTEEMRRIRGGEIAMVLQNSVTSLNPVVTVGRQIAEAVELHRDLSDDEARAEAIRLLDEVDIPDPKRRFNCYPHEFSGGMNERVMIAMALAGNPSFLIADEPTTGLDTTVKNRIIALLDDVSRERSMLFITHDLAAAARVCDRIAVMYCGEIVECGATEEVFSTPLHPYTRGLLRSMPQRGLHPIPGMSPSLLAVPPGCRFRDRCELGNERCMTDHPQLKEVRRDRYVRCIYHD</sequence>
<evidence type="ECO:0000313" key="14">
    <source>
        <dbReference type="EMBL" id="QYZ79360.1"/>
    </source>
</evidence>
<evidence type="ECO:0000256" key="11">
    <source>
        <dbReference type="ARBA" id="ARBA00044143"/>
    </source>
</evidence>
<evidence type="ECO:0000256" key="2">
    <source>
        <dbReference type="ARBA" id="ARBA00022448"/>
    </source>
</evidence>
<dbReference type="EMBL" id="CP037968">
    <property type="protein sequence ID" value="QYZ79360.1"/>
    <property type="molecule type" value="Genomic_DNA"/>
</dbReference>
<dbReference type="FunFam" id="3.40.50.300:FF:000016">
    <property type="entry name" value="Oligopeptide ABC transporter ATP-binding component"/>
    <property type="match status" value="1"/>
</dbReference>
<evidence type="ECO:0000256" key="9">
    <source>
        <dbReference type="ARBA" id="ARBA00038669"/>
    </source>
</evidence>
<evidence type="ECO:0000256" key="6">
    <source>
        <dbReference type="ARBA" id="ARBA00022967"/>
    </source>
</evidence>
<evidence type="ECO:0000256" key="4">
    <source>
        <dbReference type="ARBA" id="ARBA00022741"/>
    </source>
</evidence>
<dbReference type="Gene3D" id="3.40.50.300">
    <property type="entry name" value="P-loop containing nucleotide triphosphate hydrolases"/>
    <property type="match status" value="1"/>
</dbReference>
<dbReference type="SUPFAM" id="SSF52540">
    <property type="entry name" value="P-loop containing nucleoside triphosphate hydrolases"/>
    <property type="match status" value="1"/>
</dbReference>
<dbReference type="RefSeq" id="WP_220680665.1">
    <property type="nucleotide sequence ID" value="NZ_CP037968.1"/>
</dbReference>
<evidence type="ECO:0000256" key="5">
    <source>
        <dbReference type="ARBA" id="ARBA00022840"/>
    </source>
</evidence>
<dbReference type="PANTHER" id="PTHR43297:SF13">
    <property type="entry name" value="NICKEL ABC TRANSPORTER, ATP-BINDING PROTEIN"/>
    <property type="match status" value="1"/>
</dbReference>
<keyword evidence="4" id="KW-0547">Nucleotide-binding</keyword>
<gene>
    <name evidence="14" type="ORF">E2N92_07915</name>
</gene>
<dbReference type="GO" id="GO:0005886">
    <property type="term" value="C:plasma membrane"/>
    <property type="evidence" value="ECO:0007669"/>
    <property type="project" value="UniProtKB-SubCell"/>
</dbReference>
<comment type="subcellular location">
    <subcellularLocation>
        <location evidence="1">Cell membrane</location>
        <topology evidence="1">Peripheral membrane protein</topology>
    </subcellularLocation>
</comment>
<keyword evidence="7" id="KW-0406">Ion transport</keyword>
<reference evidence="14" key="2">
    <citation type="submission" date="2019-03" db="EMBL/GenBank/DDBJ databases">
        <authorList>
            <person name="Chen S.-C."/>
            <person name="Wu S.-Y."/>
            <person name="Lai M.-C."/>
        </authorList>
    </citation>
    <scope>NUCLEOTIDE SEQUENCE</scope>
    <source>
        <strain evidence="14">ML15</strain>
    </source>
</reference>
<evidence type="ECO:0000256" key="3">
    <source>
        <dbReference type="ARBA" id="ARBA00022475"/>
    </source>
</evidence>
<keyword evidence="3" id="KW-1003">Cell membrane</keyword>
<dbReference type="InterPro" id="IPR027417">
    <property type="entry name" value="P-loop_NTPase"/>
</dbReference>
<protein>
    <recommendedName>
        <fullName evidence="11">Nickel import system ATP-binding protein NikD</fullName>
        <ecNumber evidence="10">7.2.2.11</ecNumber>
    </recommendedName>
</protein>
<keyword evidence="5 14" id="KW-0067">ATP-binding</keyword>
<keyword evidence="8" id="KW-0472">Membrane</keyword>
<accession>A0A8G1A2H6</accession>
<evidence type="ECO:0000256" key="12">
    <source>
        <dbReference type="ARBA" id="ARBA00048610"/>
    </source>
</evidence>
<comment type="subunit">
    <text evidence="9">The complex is composed of two ATP-binding proteins (NikD and NikE), two transmembrane proteins (NikB and NikC) and a solute-binding protein (NikA).</text>
</comment>
<dbReference type="InterPro" id="IPR003593">
    <property type="entry name" value="AAA+_ATPase"/>
</dbReference>
<evidence type="ECO:0000259" key="13">
    <source>
        <dbReference type="PROSITE" id="PS50893"/>
    </source>
</evidence>
<reference evidence="14" key="1">
    <citation type="journal article" date="2005" name="Int. J. Syst. Evol. Microbiol.">
        <title>Methanofollis formosanus sp. nov., isolated from a fish pond.</title>
        <authorList>
            <person name="Wu S.Y."/>
            <person name="Chen S.C."/>
            <person name="Lai M.C."/>
        </authorList>
    </citation>
    <scope>NUCLEOTIDE SEQUENCE</scope>
    <source>
        <strain evidence="14">ML15</strain>
    </source>
</reference>
<evidence type="ECO:0000256" key="10">
    <source>
        <dbReference type="ARBA" id="ARBA00039098"/>
    </source>
</evidence>
<keyword evidence="6" id="KW-1278">Translocase</keyword>
<dbReference type="GO" id="GO:0015833">
    <property type="term" value="P:peptide transport"/>
    <property type="evidence" value="ECO:0007669"/>
    <property type="project" value="InterPro"/>
</dbReference>
<dbReference type="NCBIfam" id="TIGR01727">
    <property type="entry name" value="oligo_HPY"/>
    <property type="match status" value="1"/>
</dbReference>